<dbReference type="AlphaFoldDB" id="A0A2G1W7P5"/>
<keyword evidence="1" id="KW-1133">Transmembrane helix</keyword>
<sequence length="70" mass="8416">MTTWHLLIGILEAIVWYFFIWYLLSTLRAKERNLWLASFVLLMLAYVAFALCPWLRHTERWQSIGETQSP</sequence>
<feature type="transmembrane region" description="Helical" evidence="1">
    <location>
        <begin position="36"/>
        <end position="56"/>
    </location>
</feature>
<name>A0A2G1W7P5_9BACT</name>
<dbReference type="OrthoDB" id="286047at2"/>
<evidence type="ECO:0000313" key="2">
    <source>
        <dbReference type="EMBL" id="PHQ35062.1"/>
    </source>
</evidence>
<keyword evidence="3" id="KW-1185">Reference proteome</keyword>
<feature type="transmembrane region" description="Helical" evidence="1">
    <location>
        <begin position="6"/>
        <end position="24"/>
    </location>
</feature>
<keyword evidence="1" id="KW-0812">Transmembrane</keyword>
<keyword evidence="1" id="KW-0472">Membrane</keyword>
<reference evidence="2 3" key="1">
    <citation type="submission" date="2017-06" db="EMBL/GenBank/DDBJ databases">
        <title>Description of Rhodopirellula bahusiensis sp. nov.</title>
        <authorList>
            <person name="Kizina J."/>
            <person name="Harder J."/>
        </authorList>
    </citation>
    <scope>NUCLEOTIDE SEQUENCE [LARGE SCALE GENOMIC DNA]</scope>
    <source>
        <strain evidence="2 3">SWK21</strain>
    </source>
</reference>
<evidence type="ECO:0000313" key="3">
    <source>
        <dbReference type="Proteomes" id="UP000225740"/>
    </source>
</evidence>
<proteinExistence type="predicted"/>
<gene>
    <name evidence="2" type="ORF">CEE69_11590</name>
</gene>
<evidence type="ECO:0000256" key="1">
    <source>
        <dbReference type="SAM" id="Phobius"/>
    </source>
</evidence>
<dbReference type="Proteomes" id="UP000225740">
    <property type="component" value="Unassembled WGS sequence"/>
</dbReference>
<comment type="caution">
    <text evidence="2">The sequence shown here is derived from an EMBL/GenBank/DDBJ whole genome shotgun (WGS) entry which is preliminary data.</text>
</comment>
<dbReference type="GeneID" id="90608789"/>
<dbReference type="EMBL" id="NIZW01000008">
    <property type="protein sequence ID" value="PHQ35062.1"/>
    <property type="molecule type" value="Genomic_DNA"/>
</dbReference>
<protein>
    <submittedName>
        <fullName evidence="2">Uncharacterized protein</fullName>
    </submittedName>
</protein>
<organism evidence="2 3">
    <name type="scientific">Rhodopirellula bahusiensis</name>
    <dbReference type="NCBI Taxonomy" id="2014065"/>
    <lineage>
        <taxon>Bacteria</taxon>
        <taxon>Pseudomonadati</taxon>
        <taxon>Planctomycetota</taxon>
        <taxon>Planctomycetia</taxon>
        <taxon>Pirellulales</taxon>
        <taxon>Pirellulaceae</taxon>
        <taxon>Rhodopirellula</taxon>
    </lineage>
</organism>
<accession>A0A2G1W7P5</accession>
<dbReference type="RefSeq" id="WP_099260824.1">
    <property type="nucleotide sequence ID" value="NZ_NIZW01000008.1"/>
</dbReference>